<dbReference type="EMBL" id="CABFNQ020000700">
    <property type="protein sequence ID" value="CAH0024814.1"/>
    <property type="molecule type" value="Genomic_DNA"/>
</dbReference>
<name>A0A9N9VK58_9HYPO</name>
<sequence length="246" mass="25300">MDPRRLLSTPASSSPANDDHHHGSGSTARVTEIRYAYCGGDPVNRIDPTGRSWSWLNDHPHLTIAIGVGVALAVAVLGGLVVEAAVGALAALLPATVPTAVVTFASQFIVGAVSGAAGGLAGSIATGDLDSYTWGTAGLDALESGLGSMATTSVQPHFRTLFNSKGVQRVVKTGKLQSFLKWGDRKGIGAFAQGTSKGIPAAEKRLGSVRVWGDDMLGNGQGLGRPGDDDGSEGQWEQSREVRAGI</sequence>
<evidence type="ECO:0000313" key="3">
    <source>
        <dbReference type="EMBL" id="CAH0024814.1"/>
    </source>
</evidence>
<evidence type="ECO:0000313" key="4">
    <source>
        <dbReference type="Proteomes" id="UP000696573"/>
    </source>
</evidence>
<feature type="transmembrane region" description="Helical" evidence="2">
    <location>
        <begin position="62"/>
        <end position="82"/>
    </location>
</feature>
<keyword evidence="4" id="KW-1185">Reference proteome</keyword>
<gene>
    <name evidence="3" type="ORF">CRHIZ90672A_00011999</name>
</gene>
<protein>
    <recommendedName>
        <fullName evidence="5">RHS repeat-associated core domain-containing protein</fullName>
    </recommendedName>
</protein>
<feature type="transmembrane region" description="Helical" evidence="2">
    <location>
        <begin position="89"/>
        <end position="110"/>
    </location>
</feature>
<dbReference type="AlphaFoldDB" id="A0A9N9VK58"/>
<proteinExistence type="predicted"/>
<keyword evidence="2" id="KW-0472">Membrane</keyword>
<evidence type="ECO:0008006" key="5">
    <source>
        <dbReference type="Google" id="ProtNLM"/>
    </source>
</evidence>
<keyword evidence="2" id="KW-1133">Transmembrane helix</keyword>
<dbReference type="OrthoDB" id="442731at2759"/>
<reference evidence="3" key="1">
    <citation type="submission" date="2021-10" db="EMBL/GenBank/DDBJ databases">
        <authorList>
            <person name="Piombo E."/>
        </authorList>
    </citation>
    <scope>NUCLEOTIDE SEQUENCE</scope>
</reference>
<comment type="caution">
    <text evidence="3">The sequence shown here is derived from an EMBL/GenBank/DDBJ whole genome shotgun (WGS) entry which is preliminary data.</text>
</comment>
<evidence type="ECO:0000256" key="1">
    <source>
        <dbReference type="SAM" id="MobiDB-lite"/>
    </source>
</evidence>
<organism evidence="3 4">
    <name type="scientific">Clonostachys rhizophaga</name>
    <dbReference type="NCBI Taxonomy" id="160324"/>
    <lineage>
        <taxon>Eukaryota</taxon>
        <taxon>Fungi</taxon>
        <taxon>Dikarya</taxon>
        <taxon>Ascomycota</taxon>
        <taxon>Pezizomycotina</taxon>
        <taxon>Sordariomycetes</taxon>
        <taxon>Hypocreomycetidae</taxon>
        <taxon>Hypocreales</taxon>
        <taxon>Bionectriaceae</taxon>
        <taxon>Clonostachys</taxon>
    </lineage>
</organism>
<dbReference type="Proteomes" id="UP000696573">
    <property type="component" value="Unassembled WGS sequence"/>
</dbReference>
<feature type="region of interest" description="Disordered" evidence="1">
    <location>
        <begin position="217"/>
        <end position="246"/>
    </location>
</feature>
<keyword evidence="2" id="KW-0812">Transmembrane</keyword>
<accession>A0A9N9VK58</accession>
<evidence type="ECO:0000256" key="2">
    <source>
        <dbReference type="SAM" id="Phobius"/>
    </source>
</evidence>
<feature type="region of interest" description="Disordered" evidence="1">
    <location>
        <begin position="1"/>
        <end position="27"/>
    </location>
</feature>